<dbReference type="EMBL" id="JANCYU010000075">
    <property type="protein sequence ID" value="KAK4529097.1"/>
    <property type="molecule type" value="Genomic_DNA"/>
</dbReference>
<dbReference type="InterPro" id="IPR036259">
    <property type="entry name" value="MFS_trans_sf"/>
</dbReference>
<evidence type="ECO:0000256" key="8">
    <source>
        <dbReference type="SAM" id="Phobius"/>
    </source>
</evidence>
<gene>
    <name evidence="10" type="ORF">GAYE_SCF7681MG7049</name>
</gene>
<reference evidence="10 11" key="1">
    <citation type="submission" date="2022-07" db="EMBL/GenBank/DDBJ databases">
        <title>Genome-wide signatures of adaptation to extreme environments.</title>
        <authorList>
            <person name="Cho C.H."/>
            <person name="Yoon H.S."/>
        </authorList>
    </citation>
    <scope>NUCLEOTIDE SEQUENCE [LARGE SCALE GENOMIC DNA]</scope>
    <source>
        <strain evidence="10 11">108.79 E11</strain>
    </source>
</reference>
<evidence type="ECO:0000256" key="5">
    <source>
        <dbReference type="ARBA" id="ARBA00022989"/>
    </source>
</evidence>
<dbReference type="GO" id="GO:0005886">
    <property type="term" value="C:plasma membrane"/>
    <property type="evidence" value="ECO:0007669"/>
    <property type="project" value="UniProtKB-SubCell"/>
</dbReference>
<keyword evidence="4 8" id="KW-0812">Transmembrane</keyword>
<dbReference type="PANTHER" id="PTHR23517:SF3">
    <property type="entry name" value="INTEGRAL MEMBRANE TRANSPORT PROTEIN"/>
    <property type="match status" value="1"/>
</dbReference>
<protein>
    <recommendedName>
        <fullName evidence="9">Major facilitator superfamily (MFS) profile domain-containing protein</fullName>
    </recommendedName>
</protein>
<keyword evidence="11" id="KW-1185">Reference proteome</keyword>
<keyword evidence="3" id="KW-1003">Cell membrane</keyword>
<dbReference type="AlphaFoldDB" id="A0AAV9IP62"/>
<name>A0AAV9IP62_9RHOD</name>
<feature type="transmembrane region" description="Helical" evidence="8">
    <location>
        <begin position="191"/>
        <end position="211"/>
    </location>
</feature>
<dbReference type="Proteomes" id="UP001300502">
    <property type="component" value="Unassembled WGS sequence"/>
</dbReference>
<comment type="subcellular location">
    <subcellularLocation>
        <location evidence="1">Cell membrane</location>
        <topology evidence="1">Multi-pass membrane protein</topology>
    </subcellularLocation>
</comment>
<feature type="transmembrane region" description="Helical" evidence="8">
    <location>
        <begin position="247"/>
        <end position="267"/>
    </location>
</feature>
<feature type="transmembrane region" description="Helical" evidence="8">
    <location>
        <begin position="151"/>
        <end position="171"/>
    </location>
</feature>
<dbReference type="Pfam" id="PF07690">
    <property type="entry name" value="MFS_1"/>
    <property type="match status" value="1"/>
</dbReference>
<evidence type="ECO:0000259" key="9">
    <source>
        <dbReference type="PROSITE" id="PS50850"/>
    </source>
</evidence>
<feature type="transmembrane region" description="Helical" evidence="8">
    <location>
        <begin position="92"/>
        <end position="110"/>
    </location>
</feature>
<accession>A0AAV9IP62</accession>
<dbReference type="InterPro" id="IPR011701">
    <property type="entry name" value="MFS"/>
</dbReference>
<evidence type="ECO:0000256" key="7">
    <source>
        <dbReference type="SAM" id="MobiDB-lite"/>
    </source>
</evidence>
<dbReference type="GO" id="GO:0022857">
    <property type="term" value="F:transmembrane transporter activity"/>
    <property type="evidence" value="ECO:0007669"/>
    <property type="project" value="InterPro"/>
</dbReference>
<keyword evidence="5 8" id="KW-1133">Transmembrane helix</keyword>
<evidence type="ECO:0000256" key="1">
    <source>
        <dbReference type="ARBA" id="ARBA00004651"/>
    </source>
</evidence>
<dbReference type="Gene3D" id="1.20.1250.20">
    <property type="entry name" value="MFS general substrate transporter like domains"/>
    <property type="match status" value="1"/>
</dbReference>
<feature type="transmembrane region" description="Helical" evidence="8">
    <location>
        <begin position="287"/>
        <end position="306"/>
    </location>
</feature>
<evidence type="ECO:0000256" key="2">
    <source>
        <dbReference type="ARBA" id="ARBA00022448"/>
    </source>
</evidence>
<sequence>MALLWFPLLIEKTWTSILLLKQSPRELWLIYITKFLSSFSYFSYSLILTLYLSNEFGFSDEKAGWTYGAYGFMSVLYGMSLGWIVDYLGVRYALLLGAVIGCLSRLVLAFSSSSHWVVFVLYTFLPFSESLGIPIMTIGIKRYTNSNNRTIAYSLFYTFMNIAALLSGPIVDLCRTRWSHWTILGHSLDSLQLIILCGSFSTFCIILVVLLGMRNIQFMESGDVCAYPSNTTPLATQLKQVVHDSSFWRLALFMFLLVGVRLVFRHVDATLPKYMIREFGNDAPFGAFYAINPSLVIILVPLVGAWSKGVDSFRMILFGSFLSGASVFLLCFGPHYICIASFLIVLSIGEAIYSPRVYEYTMQVSGEGREGLYTSLASIPLFGVVLFAGGMSGYLLQHFCPIETAQRECNKMWAIIGMFSFSSPLLLFLFRHVIQPFPPTSREVSPRLVSSHSDDDDDGMEQTITSAWQYPLLSEEDSS</sequence>
<keyword evidence="2" id="KW-0813">Transport</keyword>
<dbReference type="PANTHER" id="PTHR23517">
    <property type="entry name" value="RESISTANCE PROTEIN MDTM, PUTATIVE-RELATED-RELATED"/>
    <property type="match status" value="1"/>
</dbReference>
<feature type="transmembrane region" description="Helical" evidence="8">
    <location>
        <begin position="327"/>
        <end position="352"/>
    </location>
</feature>
<dbReference type="InterPro" id="IPR050171">
    <property type="entry name" value="MFS_Transporters"/>
</dbReference>
<feature type="region of interest" description="Disordered" evidence="7">
    <location>
        <begin position="441"/>
        <end position="460"/>
    </location>
</feature>
<evidence type="ECO:0000313" key="11">
    <source>
        <dbReference type="Proteomes" id="UP001300502"/>
    </source>
</evidence>
<evidence type="ECO:0000256" key="3">
    <source>
        <dbReference type="ARBA" id="ARBA00022475"/>
    </source>
</evidence>
<dbReference type="SUPFAM" id="SSF103473">
    <property type="entry name" value="MFS general substrate transporter"/>
    <property type="match status" value="1"/>
</dbReference>
<evidence type="ECO:0000313" key="10">
    <source>
        <dbReference type="EMBL" id="KAK4529097.1"/>
    </source>
</evidence>
<feature type="transmembrane region" description="Helical" evidence="8">
    <location>
        <begin position="28"/>
        <end position="52"/>
    </location>
</feature>
<proteinExistence type="predicted"/>
<keyword evidence="6 8" id="KW-0472">Membrane</keyword>
<dbReference type="PROSITE" id="PS50850">
    <property type="entry name" value="MFS"/>
    <property type="match status" value="1"/>
</dbReference>
<dbReference type="InterPro" id="IPR020846">
    <property type="entry name" value="MFS_dom"/>
</dbReference>
<organism evidence="10 11">
    <name type="scientific">Galdieria yellowstonensis</name>
    <dbReference type="NCBI Taxonomy" id="3028027"/>
    <lineage>
        <taxon>Eukaryota</taxon>
        <taxon>Rhodophyta</taxon>
        <taxon>Bangiophyceae</taxon>
        <taxon>Galdieriales</taxon>
        <taxon>Galdieriaceae</taxon>
        <taxon>Galdieria</taxon>
    </lineage>
</organism>
<feature type="transmembrane region" description="Helical" evidence="8">
    <location>
        <begin position="116"/>
        <end position="139"/>
    </location>
</feature>
<feature type="domain" description="Major facilitator superfamily (MFS) profile" evidence="9">
    <location>
        <begin position="26"/>
        <end position="435"/>
    </location>
</feature>
<evidence type="ECO:0000256" key="6">
    <source>
        <dbReference type="ARBA" id="ARBA00023136"/>
    </source>
</evidence>
<feature type="transmembrane region" description="Helical" evidence="8">
    <location>
        <begin position="412"/>
        <end position="434"/>
    </location>
</feature>
<feature type="transmembrane region" description="Helical" evidence="8">
    <location>
        <begin position="64"/>
        <end position="85"/>
    </location>
</feature>
<comment type="caution">
    <text evidence="10">The sequence shown here is derived from an EMBL/GenBank/DDBJ whole genome shotgun (WGS) entry which is preliminary data.</text>
</comment>
<feature type="transmembrane region" description="Helical" evidence="8">
    <location>
        <begin position="372"/>
        <end position="391"/>
    </location>
</feature>
<evidence type="ECO:0000256" key="4">
    <source>
        <dbReference type="ARBA" id="ARBA00022692"/>
    </source>
</evidence>